<proteinExistence type="predicted"/>
<evidence type="ECO:0000313" key="7">
    <source>
        <dbReference type="Proteomes" id="UP001279734"/>
    </source>
</evidence>
<accession>A0AAD3SH85</accession>
<sequence>MIGTVQLGLLAACVVVLVPMGLAGWHLSRNKMLFFGGALFISLAVAVHLFPYFPSLSSFIPDASSFSSSSVVILKNRDSCLPLLHEIEWNEENYGYNRSVLSWGWGRSDGSVIACDFQKLRKYDARDLLNGSWVMVAGDSQARLFVLSLLNVMLGEEEMESVRRHLFKRHSNYQAVVDGVEMKLDFIWAPYVTNLIDLIVDLSNNKSCPDVLVMGTGLWHMLHITNSTDYGMSLQRLHRSLMSFLMPVSLEFGAGPDLVSVSARPRAHLFWLGMPMLINSMLNTEEKREKMTNETQDAYNDSLHGSKLLHQSQGPFLLLDIHALSKNCGVHCTEDGMHYSEIVYEAAVQITLNALLIESQQKL</sequence>
<keyword evidence="2 5" id="KW-0812">Transmembrane</keyword>
<dbReference type="GO" id="GO:0016020">
    <property type="term" value="C:membrane"/>
    <property type="evidence" value="ECO:0007669"/>
    <property type="project" value="UniProtKB-SubCell"/>
</dbReference>
<evidence type="ECO:0000256" key="2">
    <source>
        <dbReference type="ARBA" id="ARBA00022692"/>
    </source>
</evidence>
<name>A0AAD3SH85_NEPGR</name>
<evidence type="ECO:0000256" key="3">
    <source>
        <dbReference type="ARBA" id="ARBA00022989"/>
    </source>
</evidence>
<feature type="transmembrane region" description="Helical" evidence="5">
    <location>
        <begin position="32"/>
        <end position="53"/>
    </location>
</feature>
<dbReference type="EMBL" id="BSYO01000011">
    <property type="protein sequence ID" value="GMH11288.1"/>
    <property type="molecule type" value="Genomic_DNA"/>
</dbReference>
<comment type="subcellular location">
    <subcellularLocation>
        <location evidence="1">Membrane</location>
    </subcellularLocation>
</comment>
<reference evidence="6" key="1">
    <citation type="submission" date="2023-05" db="EMBL/GenBank/DDBJ databases">
        <title>Nepenthes gracilis genome sequencing.</title>
        <authorList>
            <person name="Fukushima K."/>
        </authorList>
    </citation>
    <scope>NUCLEOTIDE SEQUENCE</scope>
    <source>
        <strain evidence="6">SING2019-196</strain>
    </source>
</reference>
<dbReference type="Proteomes" id="UP001279734">
    <property type="component" value="Unassembled WGS sequence"/>
</dbReference>
<dbReference type="GO" id="GO:0016407">
    <property type="term" value="F:acetyltransferase activity"/>
    <property type="evidence" value="ECO:0007669"/>
    <property type="project" value="TreeGrafter"/>
</dbReference>
<evidence type="ECO:0000313" key="6">
    <source>
        <dbReference type="EMBL" id="GMH11288.1"/>
    </source>
</evidence>
<keyword evidence="7" id="KW-1185">Reference proteome</keyword>
<protein>
    <recommendedName>
        <fullName evidence="8">PC-Esterase</fullName>
    </recommendedName>
</protein>
<evidence type="ECO:0008006" key="8">
    <source>
        <dbReference type="Google" id="ProtNLM"/>
    </source>
</evidence>
<evidence type="ECO:0000256" key="4">
    <source>
        <dbReference type="ARBA" id="ARBA00023136"/>
    </source>
</evidence>
<dbReference type="GO" id="GO:0045492">
    <property type="term" value="P:xylan biosynthetic process"/>
    <property type="evidence" value="ECO:0007669"/>
    <property type="project" value="TreeGrafter"/>
</dbReference>
<evidence type="ECO:0000256" key="5">
    <source>
        <dbReference type="SAM" id="Phobius"/>
    </source>
</evidence>
<evidence type="ECO:0000256" key="1">
    <source>
        <dbReference type="ARBA" id="ARBA00004370"/>
    </source>
</evidence>
<comment type="caution">
    <text evidence="6">The sequence shown here is derived from an EMBL/GenBank/DDBJ whole genome shotgun (WGS) entry which is preliminary data.</text>
</comment>
<gene>
    <name evidence="6" type="ORF">Nepgr_013129</name>
</gene>
<dbReference type="AlphaFoldDB" id="A0AAD3SH85"/>
<feature type="transmembrane region" description="Helical" evidence="5">
    <location>
        <begin position="6"/>
        <end position="25"/>
    </location>
</feature>
<keyword evidence="4 5" id="KW-0472">Membrane</keyword>
<organism evidence="6 7">
    <name type="scientific">Nepenthes gracilis</name>
    <name type="common">Slender pitcher plant</name>
    <dbReference type="NCBI Taxonomy" id="150966"/>
    <lineage>
        <taxon>Eukaryota</taxon>
        <taxon>Viridiplantae</taxon>
        <taxon>Streptophyta</taxon>
        <taxon>Embryophyta</taxon>
        <taxon>Tracheophyta</taxon>
        <taxon>Spermatophyta</taxon>
        <taxon>Magnoliopsida</taxon>
        <taxon>eudicotyledons</taxon>
        <taxon>Gunneridae</taxon>
        <taxon>Pentapetalae</taxon>
        <taxon>Caryophyllales</taxon>
        <taxon>Nepenthaceae</taxon>
        <taxon>Nepenthes</taxon>
    </lineage>
</organism>
<keyword evidence="3 5" id="KW-1133">Transmembrane helix</keyword>
<dbReference type="GO" id="GO:0005794">
    <property type="term" value="C:Golgi apparatus"/>
    <property type="evidence" value="ECO:0007669"/>
    <property type="project" value="TreeGrafter"/>
</dbReference>
<dbReference type="PANTHER" id="PTHR13533">
    <property type="entry name" value="N-ACETYLNEURAMINATE 9-O-ACETYLTRANSFERASE"/>
    <property type="match status" value="1"/>
</dbReference>
<dbReference type="PANTHER" id="PTHR13533:SF31">
    <property type="entry name" value="PROTEIN ALTERED XYLOGLUCAN 9"/>
    <property type="match status" value="1"/>
</dbReference>